<dbReference type="Proteomes" id="UP001161388">
    <property type="component" value="Unassembled WGS sequence"/>
</dbReference>
<evidence type="ECO:0000313" key="2">
    <source>
        <dbReference type="Proteomes" id="UP001161388"/>
    </source>
</evidence>
<dbReference type="EMBL" id="BSNL01000001">
    <property type="protein sequence ID" value="GLQ25820.1"/>
    <property type="molecule type" value="Genomic_DNA"/>
</dbReference>
<gene>
    <name evidence="1" type="ORF">GCM10007927_06230</name>
</gene>
<name>A0ABQ5VFP3_9RHOB</name>
<accession>A0ABQ5VFP3</accession>
<proteinExistence type="predicted"/>
<comment type="caution">
    <text evidence="1">The sequence shown here is derived from an EMBL/GenBank/DDBJ whole genome shotgun (WGS) entry which is preliminary data.</text>
</comment>
<keyword evidence="2" id="KW-1185">Reference proteome</keyword>
<sequence>MKTTSALPALRHAGPKHSISCPSFWPYILSALTTPTAHWRWDDDAFRYQEAEGRLLRIRP</sequence>
<evidence type="ECO:0000313" key="1">
    <source>
        <dbReference type="EMBL" id="GLQ25820.1"/>
    </source>
</evidence>
<reference evidence="1" key="2">
    <citation type="submission" date="2023-01" db="EMBL/GenBank/DDBJ databases">
        <title>Draft genome sequence of Sulfitobacter pacificus strain NBRC 109915.</title>
        <authorList>
            <person name="Sun Q."/>
            <person name="Mori K."/>
        </authorList>
    </citation>
    <scope>NUCLEOTIDE SEQUENCE</scope>
    <source>
        <strain evidence="1">NBRC 109915</strain>
    </source>
</reference>
<protein>
    <submittedName>
        <fullName evidence="1">Uncharacterized protein</fullName>
    </submittedName>
</protein>
<reference evidence="1" key="1">
    <citation type="journal article" date="2014" name="Int. J. Syst. Evol. Microbiol.">
        <title>Complete genome of a new Firmicutes species belonging to the dominant human colonic microbiota ('Ruminococcus bicirculans') reveals two chromosomes and a selective capacity to utilize plant glucans.</title>
        <authorList>
            <consortium name="NISC Comparative Sequencing Program"/>
            <person name="Wegmann U."/>
            <person name="Louis P."/>
            <person name="Goesmann A."/>
            <person name="Henrissat B."/>
            <person name="Duncan S.H."/>
            <person name="Flint H.J."/>
        </authorList>
    </citation>
    <scope>NUCLEOTIDE SEQUENCE</scope>
    <source>
        <strain evidence="1">NBRC 109915</strain>
    </source>
</reference>
<organism evidence="1 2">
    <name type="scientific">Sulfitobacter pacificus</name>
    <dbReference type="NCBI Taxonomy" id="1499314"/>
    <lineage>
        <taxon>Bacteria</taxon>
        <taxon>Pseudomonadati</taxon>
        <taxon>Pseudomonadota</taxon>
        <taxon>Alphaproteobacteria</taxon>
        <taxon>Rhodobacterales</taxon>
        <taxon>Roseobacteraceae</taxon>
        <taxon>Sulfitobacter</taxon>
    </lineage>
</organism>